<evidence type="ECO:0000313" key="1">
    <source>
        <dbReference type="EMBL" id="PLT48044.1"/>
    </source>
</evidence>
<proteinExistence type="predicted"/>
<keyword evidence="2" id="KW-1185">Reference proteome</keyword>
<dbReference type="EMBL" id="NFEZ01000001">
    <property type="protein sequence ID" value="PLT48044.1"/>
    <property type="molecule type" value="Genomic_DNA"/>
</dbReference>
<accession>A0A2N5NCH8</accession>
<sequence>MGISWAKAGSVLLDVQDDSGKQALRFFDMFEQAIGLLG</sequence>
<dbReference type="Proteomes" id="UP000234789">
    <property type="component" value="Unassembled WGS sequence"/>
</dbReference>
<gene>
    <name evidence="1" type="ORF">B8V81_0176</name>
</gene>
<protein>
    <submittedName>
        <fullName evidence="1">Uncharacterized protein</fullName>
    </submittedName>
</protein>
<evidence type="ECO:0000313" key="2">
    <source>
        <dbReference type="Proteomes" id="UP000234789"/>
    </source>
</evidence>
<dbReference type="AlphaFoldDB" id="A0A2N5NCH8"/>
<name>A0A2N5NCH8_9BACL</name>
<comment type="caution">
    <text evidence="1">The sequence shown here is derived from an EMBL/GenBank/DDBJ whole genome shotgun (WGS) entry which is preliminary data.</text>
</comment>
<reference evidence="1 2" key="1">
    <citation type="submission" date="2017-05" db="EMBL/GenBank/DDBJ databases">
        <title>Functional genome analysis of Paenibacillus pasadenensis strain R16: insights on endophytic life style and antifungal activity.</title>
        <authorList>
            <person name="Passera A."/>
            <person name="Marcolungo L."/>
            <person name="Casati P."/>
            <person name="Brasca M."/>
            <person name="Quaglino F."/>
            <person name="Delledonne M."/>
        </authorList>
    </citation>
    <scope>NUCLEOTIDE SEQUENCE [LARGE SCALE GENOMIC DNA]</scope>
    <source>
        <strain evidence="1 2">R16</strain>
    </source>
</reference>
<organism evidence="1 2">
    <name type="scientific">Paenibacillus pasadenensis</name>
    <dbReference type="NCBI Taxonomy" id="217090"/>
    <lineage>
        <taxon>Bacteria</taxon>
        <taxon>Bacillati</taxon>
        <taxon>Bacillota</taxon>
        <taxon>Bacilli</taxon>
        <taxon>Bacillales</taxon>
        <taxon>Paenibacillaceae</taxon>
        <taxon>Paenibacillus</taxon>
    </lineage>
</organism>